<dbReference type="GO" id="GO:0009190">
    <property type="term" value="P:cyclic nucleotide biosynthetic process"/>
    <property type="evidence" value="ECO:0007669"/>
    <property type="project" value="InterPro"/>
</dbReference>
<dbReference type="InterPro" id="IPR018297">
    <property type="entry name" value="A/G_cyclase_CS"/>
</dbReference>
<evidence type="ECO:0000256" key="3">
    <source>
        <dbReference type="ARBA" id="ARBA00022741"/>
    </source>
</evidence>
<keyword evidence="2 8" id="KW-0812">Transmembrane</keyword>
<feature type="transmembrane region" description="Helical" evidence="8">
    <location>
        <begin position="147"/>
        <end position="171"/>
    </location>
</feature>
<dbReference type="Pfam" id="PF00211">
    <property type="entry name" value="Guanylate_cyc"/>
    <property type="match status" value="1"/>
</dbReference>
<evidence type="ECO:0000256" key="6">
    <source>
        <dbReference type="ARBA" id="ARBA00023239"/>
    </source>
</evidence>
<dbReference type="GO" id="GO:0004016">
    <property type="term" value="F:adenylate cyclase activity"/>
    <property type="evidence" value="ECO:0007669"/>
    <property type="project" value="UniProtKB-ARBA"/>
</dbReference>
<dbReference type="AlphaFoldDB" id="A0A5F2AYG4"/>
<evidence type="ECO:0000256" key="4">
    <source>
        <dbReference type="ARBA" id="ARBA00022989"/>
    </source>
</evidence>
<gene>
    <name evidence="10" type="ORF">EHQ76_18345</name>
</gene>
<dbReference type="PANTHER" id="PTHR11920:SF335">
    <property type="entry name" value="GUANYLATE CYCLASE"/>
    <property type="match status" value="1"/>
</dbReference>
<organism evidence="10 11">
    <name type="scientific">Leptospira barantonii</name>
    <dbReference type="NCBI Taxonomy" id="2023184"/>
    <lineage>
        <taxon>Bacteria</taxon>
        <taxon>Pseudomonadati</taxon>
        <taxon>Spirochaetota</taxon>
        <taxon>Spirochaetia</taxon>
        <taxon>Leptospirales</taxon>
        <taxon>Leptospiraceae</taxon>
        <taxon>Leptospira</taxon>
    </lineage>
</organism>
<dbReference type="CDD" id="cd07302">
    <property type="entry name" value="CHD"/>
    <property type="match status" value="1"/>
</dbReference>
<proteinExistence type="inferred from homology"/>
<evidence type="ECO:0000256" key="2">
    <source>
        <dbReference type="ARBA" id="ARBA00022692"/>
    </source>
</evidence>
<dbReference type="SUPFAM" id="SSF55073">
    <property type="entry name" value="Nucleotide cyclase"/>
    <property type="match status" value="1"/>
</dbReference>
<keyword evidence="4 8" id="KW-1133">Transmembrane helix</keyword>
<dbReference type="GO" id="GO:0000166">
    <property type="term" value="F:nucleotide binding"/>
    <property type="evidence" value="ECO:0007669"/>
    <property type="project" value="UniProtKB-KW"/>
</dbReference>
<comment type="caution">
    <text evidence="10">The sequence shown here is derived from an EMBL/GenBank/DDBJ whole genome shotgun (WGS) entry which is preliminary data.</text>
</comment>
<dbReference type="InterPro" id="IPR029787">
    <property type="entry name" value="Nucleotide_cyclase"/>
</dbReference>
<feature type="transmembrane region" description="Helical" evidence="8">
    <location>
        <begin position="116"/>
        <end position="135"/>
    </location>
</feature>
<feature type="domain" description="Guanylate cyclase" evidence="9">
    <location>
        <begin position="212"/>
        <end position="339"/>
    </location>
</feature>
<comment type="similarity">
    <text evidence="7">Belongs to the adenylyl cyclase class-4/guanylyl cyclase family.</text>
</comment>
<evidence type="ECO:0000256" key="5">
    <source>
        <dbReference type="ARBA" id="ARBA00023136"/>
    </source>
</evidence>
<feature type="transmembrane region" description="Helical" evidence="8">
    <location>
        <begin position="12"/>
        <end position="35"/>
    </location>
</feature>
<protein>
    <submittedName>
        <fullName evidence="10">Adenylate/guanylate cyclase domain-containing protein</fullName>
    </submittedName>
</protein>
<evidence type="ECO:0000313" key="10">
    <source>
        <dbReference type="EMBL" id="TGL93134.1"/>
    </source>
</evidence>
<feature type="transmembrane region" description="Helical" evidence="8">
    <location>
        <begin position="67"/>
        <end position="86"/>
    </location>
</feature>
<keyword evidence="5 8" id="KW-0472">Membrane</keyword>
<dbReference type="SMART" id="SM00044">
    <property type="entry name" value="CYCc"/>
    <property type="match status" value="1"/>
</dbReference>
<dbReference type="PANTHER" id="PTHR11920">
    <property type="entry name" value="GUANYLYL CYCLASE"/>
    <property type="match status" value="1"/>
</dbReference>
<dbReference type="GO" id="GO:0016020">
    <property type="term" value="C:membrane"/>
    <property type="evidence" value="ECO:0007669"/>
    <property type="project" value="UniProtKB-SubCell"/>
</dbReference>
<dbReference type="PROSITE" id="PS00452">
    <property type="entry name" value="GUANYLATE_CYCLASE_1"/>
    <property type="match status" value="1"/>
</dbReference>
<dbReference type="Gene3D" id="3.30.70.1230">
    <property type="entry name" value="Nucleotide cyclase"/>
    <property type="match status" value="1"/>
</dbReference>
<feature type="transmembrane region" description="Helical" evidence="8">
    <location>
        <begin position="92"/>
        <end position="109"/>
    </location>
</feature>
<evidence type="ECO:0000256" key="7">
    <source>
        <dbReference type="RuleBase" id="RU000405"/>
    </source>
</evidence>
<dbReference type="Proteomes" id="UP000298429">
    <property type="component" value="Unassembled WGS sequence"/>
</dbReference>
<keyword evidence="6 7" id="KW-0456">Lyase</keyword>
<evidence type="ECO:0000256" key="1">
    <source>
        <dbReference type="ARBA" id="ARBA00004370"/>
    </source>
</evidence>
<evidence type="ECO:0000313" key="11">
    <source>
        <dbReference type="Proteomes" id="UP000298429"/>
    </source>
</evidence>
<evidence type="ECO:0000259" key="9">
    <source>
        <dbReference type="PROSITE" id="PS50125"/>
    </source>
</evidence>
<dbReference type="PROSITE" id="PS50125">
    <property type="entry name" value="GUANYLATE_CYCLASE_2"/>
    <property type="match status" value="1"/>
</dbReference>
<comment type="subcellular location">
    <subcellularLocation>
        <location evidence="1">Membrane</location>
    </subcellularLocation>
</comment>
<dbReference type="RefSeq" id="WP_135672332.1">
    <property type="nucleotide sequence ID" value="NZ_RQGN01000100.1"/>
</dbReference>
<reference evidence="10 11" key="1">
    <citation type="journal article" date="2019" name="PLoS Negl. Trop. Dis.">
        <title>Revisiting the worldwide diversity of Leptospira species in the environment.</title>
        <authorList>
            <person name="Vincent A.T."/>
            <person name="Schiettekatte O."/>
            <person name="Bourhy P."/>
            <person name="Veyrier F.J."/>
            <person name="Picardeau M."/>
        </authorList>
    </citation>
    <scope>NUCLEOTIDE SEQUENCE [LARGE SCALE GENOMIC DNA]</scope>
    <source>
        <strain evidence="10 11">201702444</strain>
    </source>
</reference>
<sequence length="384" mass="42842">METTERENLHKNGLIIFSRAFTVAGFMWSMLYFILGFPQAAVIPGGYAILSLLSLLFVFATGKYLAFRFLQFLFILILPVFLQLSLGGFENSGAVIIWAILCPLGALSFGPIRHGLIWFGLFLIVLVLTGLSELYPPLWTVNVDTKLRILFFVMNIAGAGTLTFFSLYYFISKNKQEHDRAENLLLNILPAPIAERLKRSPATIADGYPMVSILFADIENFTVMSQKVSPEALVHFLNDVFSYFDILAERYGMEKIKTIGDAYMAVAGIPVRGDGHAEDAMRMAMEMQRFIKALRDPIGNVLKMRIGIHSGPVVAGVIGRKKFAYDLWGDAVNTASRLESHGVSGRIQISESTYGLLKDKSWIETSRSIDVKGKGIMTTYLSYE</sequence>
<accession>A0A5F2AYG4</accession>
<feature type="transmembrane region" description="Helical" evidence="8">
    <location>
        <begin position="41"/>
        <end position="60"/>
    </location>
</feature>
<name>A0A5F2AYG4_9LEPT</name>
<dbReference type="InterPro" id="IPR001054">
    <property type="entry name" value="A/G_cyclase"/>
</dbReference>
<dbReference type="GO" id="GO:0035556">
    <property type="term" value="P:intracellular signal transduction"/>
    <property type="evidence" value="ECO:0007669"/>
    <property type="project" value="InterPro"/>
</dbReference>
<dbReference type="InterPro" id="IPR050401">
    <property type="entry name" value="Cyclic_nucleotide_synthase"/>
</dbReference>
<keyword evidence="3" id="KW-0547">Nucleotide-binding</keyword>
<dbReference type="OrthoDB" id="9802500at2"/>
<evidence type="ECO:0000256" key="8">
    <source>
        <dbReference type="SAM" id="Phobius"/>
    </source>
</evidence>
<dbReference type="EMBL" id="RQGN01000100">
    <property type="protein sequence ID" value="TGL93134.1"/>
    <property type="molecule type" value="Genomic_DNA"/>
</dbReference>